<evidence type="ECO:0000256" key="2">
    <source>
        <dbReference type="ARBA" id="ARBA00023125"/>
    </source>
</evidence>
<dbReference type="PROSITE" id="PS51898">
    <property type="entry name" value="TYR_RECOMBINASE"/>
    <property type="match status" value="1"/>
</dbReference>
<dbReference type="SUPFAM" id="SSF56349">
    <property type="entry name" value="DNA breaking-rejoining enzymes"/>
    <property type="match status" value="1"/>
</dbReference>
<feature type="domain" description="Core-binding (CB)" evidence="7">
    <location>
        <begin position="23"/>
        <end position="105"/>
    </location>
</feature>
<organism evidence="8 9">
    <name type="scientific">Embleya scabrispora</name>
    <dbReference type="NCBI Taxonomy" id="159449"/>
    <lineage>
        <taxon>Bacteria</taxon>
        <taxon>Bacillati</taxon>
        <taxon>Actinomycetota</taxon>
        <taxon>Actinomycetes</taxon>
        <taxon>Kitasatosporales</taxon>
        <taxon>Streptomycetaceae</taxon>
        <taxon>Embleya</taxon>
    </lineage>
</organism>
<keyword evidence="9" id="KW-1185">Reference proteome</keyword>
<dbReference type="InterPro" id="IPR013762">
    <property type="entry name" value="Integrase-like_cat_sf"/>
</dbReference>
<dbReference type="PANTHER" id="PTHR30349">
    <property type="entry name" value="PHAGE INTEGRASE-RELATED"/>
    <property type="match status" value="1"/>
</dbReference>
<protein>
    <submittedName>
        <fullName evidence="8">Integrase</fullName>
    </submittedName>
</protein>
<dbReference type="PANTHER" id="PTHR30349:SF41">
    <property type="entry name" value="INTEGRASE_RECOMBINASE PROTEIN MJ0367-RELATED"/>
    <property type="match status" value="1"/>
</dbReference>
<reference evidence="8 9" key="1">
    <citation type="submission" date="2017-03" db="EMBL/GenBank/DDBJ databases">
        <title>Draft genome sequence of Streptomyces scabrisporus NF3, endophyte isolated from Amphipterygium adstringens.</title>
        <authorList>
            <person name="Vazquez M."/>
            <person name="Ceapa C.D."/>
            <person name="Rodriguez Luna D."/>
            <person name="Sanchez Esquivel S."/>
        </authorList>
    </citation>
    <scope>NUCLEOTIDE SEQUENCE [LARGE SCALE GENOMIC DNA]</scope>
    <source>
        <strain evidence="8 9">NF3</strain>
    </source>
</reference>
<dbReference type="GO" id="GO:0006310">
    <property type="term" value="P:DNA recombination"/>
    <property type="evidence" value="ECO:0007669"/>
    <property type="project" value="UniProtKB-KW"/>
</dbReference>
<dbReference type="STRING" id="159449.B4N89_46100"/>
<evidence type="ECO:0000256" key="1">
    <source>
        <dbReference type="ARBA" id="ARBA00008857"/>
    </source>
</evidence>
<proteinExistence type="inferred from homology"/>
<dbReference type="PROSITE" id="PS51900">
    <property type="entry name" value="CB"/>
    <property type="match status" value="1"/>
</dbReference>
<dbReference type="InterPro" id="IPR044068">
    <property type="entry name" value="CB"/>
</dbReference>
<keyword evidence="3" id="KW-0233">DNA recombination</keyword>
<comment type="similarity">
    <text evidence="1">Belongs to the 'phage' integrase family.</text>
</comment>
<dbReference type="InterPro" id="IPR050090">
    <property type="entry name" value="Tyrosine_recombinase_XerCD"/>
</dbReference>
<evidence type="ECO:0000256" key="3">
    <source>
        <dbReference type="ARBA" id="ARBA00023172"/>
    </source>
</evidence>
<dbReference type="InterPro" id="IPR002104">
    <property type="entry name" value="Integrase_catalytic"/>
</dbReference>
<feature type="domain" description="Tyr recombinase" evidence="6">
    <location>
        <begin position="150"/>
        <end position="347"/>
    </location>
</feature>
<evidence type="ECO:0000256" key="4">
    <source>
        <dbReference type="PROSITE-ProRule" id="PRU01248"/>
    </source>
</evidence>
<dbReference type="Proteomes" id="UP000190037">
    <property type="component" value="Unassembled WGS sequence"/>
</dbReference>
<dbReference type="InterPro" id="IPR011010">
    <property type="entry name" value="DNA_brk_join_enz"/>
</dbReference>
<keyword evidence="2 4" id="KW-0238">DNA-binding</keyword>
<evidence type="ECO:0000313" key="8">
    <source>
        <dbReference type="EMBL" id="OPC76848.1"/>
    </source>
</evidence>
<gene>
    <name evidence="8" type="ORF">B4N89_46100</name>
</gene>
<evidence type="ECO:0000259" key="6">
    <source>
        <dbReference type="PROSITE" id="PS51898"/>
    </source>
</evidence>
<evidence type="ECO:0000313" key="9">
    <source>
        <dbReference type="Proteomes" id="UP000190037"/>
    </source>
</evidence>
<sequence length="362" mass="41102">MTLAVVRSLGSARQFGSAQDYDDFEQELVDQYALASAATGVTDDHVASERSVIFEFVKFLGRHVWTTAPKDADRFLAHQRKDLGRARSTVQSKAWTLARFFDFLVVRYQGDIHALTGHVVEQPIDEFNRPTKAEYAGAVRVPRGDGEVDLLFSRWREALPEARKFLPAARDYLAASLWRRVGLRIGETVLLDIRDWRPDLGEHGKLHVRFGKGSMGRGPKTRLVPAINDVDALLDWWLVDVRHQFGDDWSDPDAPLLPSERRDRHSGRPMRAGDDALRSGLADAVDRWLPDWQGRLTPHVLRHFCASSLYARGLDLKAIQELLGHEWLSTTTRYVHVHDDHIENAWATANYRVAERLTGNGK</sequence>
<feature type="region of interest" description="Disordered" evidence="5">
    <location>
        <begin position="253"/>
        <end position="273"/>
    </location>
</feature>
<dbReference type="Gene3D" id="1.10.443.10">
    <property type="entry name" value="Intergrase catalytic core"/>
    <property type="match status" value="1"/>
</dbReference>
<dbReference type="AlphaFoldDB" id="A0A1T3NJF6"/>
<dbReference type="Pfam" id="PF00589">
    <property type="entry name" value="Phage_integrase"/>
    <property type="match status" value="1"/>
</dbReference>
<name>A0A1T3NJF6_9ACTN</name>
<evidence type="ECO:0000256" key="5">
    <source>
        <dbReference type="SAM" id="MobiDB-lite"/>
    </source>
</evidence>
<dbReference type="GO" id="GO:0015074">
    <property type="term" value="P:DNA integration"/>
    <property type="evidence" value="ECO:0007669"/>
    <property type="project" value="InterPro"/>
</dbReference>
<dbReference type="GO" id="GO:0003677">
    <property type="term" value="F:DNA binding"/>
    <property type="evidence" value="ECO:0007669"/>
    <property type="project" value="UniProtKB-UniRule"/>
</dbReference>
<evidence type="ECO:0000259" key="7">
    <source>
        <dbReference type="PROSITE" id="PS51900"/>
    </source>
</evidence>
<dbReference type="OrthoDB" id="3698359at2"/>
<accession>A0A1T3NJF6</accession>
<comment type="caution">
    <text evidence="8">The sequence shown here is derived from an EMBL/GenBank/DDBJ whole genome shotgun (WGS) entry which is preliminary data.</text>
</comment>
<dbReference type="EMBL" id="MWQN01000005">
    <property type="protein sequence ID" value="OPC76848.1"/>
    <property type="molecule type" value="Genomic_DNA"/>
</dbReference>